<gene>
    <name evidence="2" type="ORF">DFR71_6526</name>
    <name evidence="1" type="ORF">DFR71_6711</name>
</gene>
<reference evidence="1 3" key="1">
    <citation type="submission" date="2019-03" db="EMBL/GenBank/DDBJ databases">
        <title>Genomic Encyclopedia of Type Strains, Phase IV (KMG-IV): sequencing the most valuable type-strain genomes for metagenomic binning, comparative biology and taxonomic classification.</title>
        <authorList>
            <person name="Goeker M."/>
        </authorList>
    </citation>
    <scope>NUCLEOTIDE SEQUENCE [LARGE SCALE GENOMIC DNA]</scope>
    <source>
        <strain evidence="1 3">DSM 44684</strain>
    </source>
</reference>
<accession>A0A4R1F261</accession>
<protein>
    <recommendedName>
        <fullName evidence="4">Excreted virulence factor EspC (Type VII ESX diderm)</fullName>
    </recommendedName>
</protein>
<comment type="caution">
    <text evidence="1">The sequence shown here is derived from an EMBL/GenBank/DDBJ whole genome shotgun (WGS) entry which is preliminary data.</text>
</comment>
<dbReference type="EMBL" id="SMFR01000019">
    <property type="protein sequence ID" value="TCJ87953.1"/>
    <property type="molecule type" value="Genomic_DNA"/>
</dbReference>
<dbReference type="AlphaFoldDB" id="A0A4R1F261"/>
<evidence type="ECO:0000313" key="1">
    <source>
        <dbReference type="EMBL" id="TCJ87953.1"/>
    </source>
</evidence>
<dbReference type="Proteomes" id="UP000294856">
    <property type="component" value="Unassembled WGS sequence"/>
</dbReference>
<keyword evidence="3" id="KW-1185">Reference proteome</keyword>
<dbReference type="EMBL" id="SMFR01000010">
    <property type="protein sequence ID" value="TCJ89616.1"/>
    <property type="molecule type" value="Genomic_DNA"/>
</dbReference>
<evidence type="ECO:0000313" key="2">
    <source>
        <dbReference type="EMBL" id="TCJ89616.1"/>
    </source>
</evidence>
<name>A0A4R1F261_9NOCA</name>
<proteinExistence type="predicted"/>
<evidence type="ECO:0000313" key="3">
    <source>
        <dbReference type="Proteomes" id="UP000294856"/>
    </source>
</evidence>
<sequence>MAANPLIAAKEDTTDWSTGISLVSSVTDLSDAISG</sequence>
<evidence type="ECO:0008006" key="4">
    <source>
        <dbReference type="Google" id="ProtNLM"/>
    </source>
</evidence>
<feature type="non-terminal residue" evidence="1">
    <location>
        <position position="35"/>
    </location>
</feature>
<organism evidence="1 3">
    <name type="scientific">Nocardia alba</name>
    <dbReference type="NCBI Taxonomy" id="225051"/>
    <lineage>
        <taxon>Bacteria</taxon>
        <taxon>Bacillati</taxon>
        <taxon>Actinomycetota</taxon>
        <taxon>Actinomycetes</taxon>
        <taxon>Mycobacteriales</taxon>
        <taxon>Nocardiaceae</taxon>
        <taxon>Nocardia</taxon>
    </lineage>
</organism>